<dbReference type="InterPro" id="IPR036871">
    <property type="entry name" value="PX_dom_sf"/>
</dbReference>
<name>G7YR78_CLOSI</name>
<organism evidence="5 6">
    <name type="scientific">Clonorchis sinensis</name>
    <name type="common">Chinese liver fluke</name>
    <dbReference type="NCBI Taxonomy" id="79923"/>
    <lineage>
        <taxon>Eukaryota</taxon>
        <taxon>Metazoa</taxon>
        <taxon>Spiralia</taxon>
        <taxon>Lophotrochozoa</taxon>
        <taxon>Platyhelminthes</taxon>
        <taxon>Trematoda</taxon>
        <taxon>Digenea</taxon>
        <taxon>Opisthorchiida</taxon>
        <taxon>Opisthorchiata</taxon>
        <taxon>Opisthorchiidae</taxon>
        <taxon>Clonorchis</taxon>
    </lineage>
</organism>
<sequence>MDAEGVAKADTKISSSLALDVVCNQIISYILRDYIYSWYAPLTPDTVFPTELHRLLQHITANLVKRVSQVNWIPFLTETLFNDLASHVRLYRTMLEQQKSTGDKDHLQLFFDCETETEKTICRENICTSGEQEKKYLRRISETLLFFILPNEEYRVPAIRYIARELLVSTVLVPTINLLSDPDFVNRSVAWFVSYNAFTSEYFIQALKMSDSPDELEVVVQQTTGFTEMLRGRDTGGDDDLAIKAQLGSLDYLRKICAQRLEEIKEGVMEKPEAFVYNVQPGTKLYDMSFKELMSKSVALVSFLDFLTSVGKHHLLRLYLNCVSYRDSAQNLTDLEKTDEGITSPDPSIGTACDLIASSPESTTFDQEPDPVESASNEDNLDTSGAVENDDVFGLSDVHVEDFLADTASVQSADCTSDSLGMEQRSESPKPTDMVQDLRAFGVLLCGNLLKQLPTSAEPLIQQVLRTLTIGDNPPDPNAFVDVEAKLTEMLSDAQCFGAFKKSSQYVQLLAELDLLKDTSDQADPQSTTESQSVSENTSDGLFGPMQSAPSSKLVPTSLPVSTSAVDSFLNIFKISSPDNESRTCGMFCHRVTVLCFLKLLNGTPSETYTAEIIRTEIMRDSYVVYTIRVTCMSTATGSADTWQTLRRFSHFAELHSLITDRCGNIPKLKLPSKRAFSNMSRDFLNKRRRELDEYLTTLCDSEFLTAYPAARAFVVEFLQPDSWERSRLQARRVTSLLNPLRTVSNAMKAMPDTLADGFSRMFPGLQGPGPLDRGYRRSASFDTTNVASFGDLDALKVGGYPMDSSPMDDSPIGKLFLLVDEIFNLHQKNHLSREGNFVILRKIFHPLFGPRVNKMIISKVREYTNANQIAELLAYLRDSVWPPTDSTQPPKQPLERSREIKLRTRVLCRTMLLGSLSGTDLMGPTCLTSKKPLRTLSAHANKTFGNQQNKASGGGMVGSFVWGNKIRYEEQAMFFCSIQTVFHN</sequence>
<evidence type="ECO:0000256" key="2">
    <source>
        <dbReference type="SAM" id="MobiDB-lite"/>
    </source>
</evidence>
<dbReference type="InterPro" id="IPR036305">
    <property type="entry name" value="RGS_sf"/>
</dbReference>
<dbReference type="InterPro" id="IPR013937">
    <property type="entry name" value="Sorting_nexin_C"/>
</dbReference>
<evidence type="ECO:0000256" key="1">
    <source>
        <dbReference type="ARBA" id="ARBA00010883"/>
    </source>
</evidence>
<dbReference type="PROSITE" id="PS50195">
    <property type="entry name" value="PX"/>
    <property type="match status" value="1"/>
</dbReference>
<feature type="domain" description="PX" evidence="3">
    <location>
        <begin position="604"/>
        <end position="726"/>
    </location>
</feature>
<dbReference type="SUPFAM" id="SSF64268">
    <property type="entry name" value="PX domain"/>
    <property type="match status" value="1"/>
</dbReference>
<dbReference type="InterPro" id="IPR001683">
    <property type="entry name" value="PX_dom"/>
</dbReference>
<dbReference type="GO" id="GO:0035091">
    <property type="term" value="F:phosphatidylinositol binding"/>
    <property type="evidence" value="ECO:0007669"/>
    <property type="project" value="InterPro"/>
</dbReference>
<dbReference type="Pfam" id="PF08628">
    <property type="entry name" value="Nexin_C"/>
    <property type="match status" value="1"/>
</dbReference>
<dbReference type="Proteomes" id="UP000008909">
    <property type="component" value="Unassembled WGS sequence"/>
</dbReference>
<dbReference type="Pfam" id="PF00787">
    <property type="entry name" value="PX"/>
    <property type="match status" value="1"/>
</dbReference>
<protein>
    <submittedName>
        <fullName evidence="5">Sorting nexin-13</fullName>
    </submittedName>
</protein>
<comment type="similarity">
    <text evidence="1">Belongs to the sorting nexin family.</text>
</comment>
<proteinExistence type="inferred from homology"/>
<gene>
    <name evidence="5" type="ORF">CLF_108030</name>
</gene>
<reference evidence="5" key="1">
    <citation type="journal article" date="2011" name="Genome Biol.">
        <title>The draft genome of the carcinogenic human liver fluke Clonorchis sinensis.</title>
        <authorList>
            <person name="Wang X."/>
            <person name="Chen W."/>
            <person name="Huang Y."/>
            <person name="Sun J."/>
            <person name="Men J."/>
            <person name="Liu H."/>
            <person name="Luo F."/>
            <person name="Guo L."/>
            <person name="Lv X."/>
            <person name="Deng C."/>
            <person name="Zhou C."/>
            <person name="Fan Y."/>
            <person name="Li X."/>
            <person name="Huang L."/>
            <person name="Hu Y."/>
            <person name="Liang C."/>
            <person name="Hu X."/>
            <person name="Xu J."/>
            <person name="Yu X."/>
        </authorList>
    </citation>
    <scope>NUCLEOTIDE SEQUENCE [LARGE SCALE GENOMIC DNA]</scope>
    <source>
        <strain evidence="5">Henan</strain>
    </source>
</reference>
<dbReference type="InterPro" id="IPR003114">
    <property type="entry name" value="Phox_assoc"/>
</dbReference>
<dbReference type="SUPFAM" id="SSF48097">
    <property type="entry name" value="Regulator of G-protein signaling, RGS"/>
    <property type="match status" value="1"/>
</dbReference>
<dbReference type="SMART" id="SM00313">
    <property type="entry name" value="PXA"/>
    <property type="match status" value="1"/>
</dbReference>
<feature type="domain" description="PXA" evidence="4">
    <location>
        <begin position="16"/>
        <end position="197"/>
    </location>
</feature>
<dbReference type="Pfam" id="PF02194">
    <property type="entry name" value="PXA"/>
    <property type="match status" value="1"/>
</dbReference>
<evidence type="ECO:0000313" key="5">
    <source>
        <dbReference type="EMBL" id="GAA55458.1"/>
    </source>
</evidence>
<feature type="region of interest" description="Disordered" evidence="2">
    <location>
        <begin position="361"/>
        <end position="388"/>
    </location>
</feature>
<dbReference type="PANTHER" id="PTHR22775:SF3">
    <property type="entry name" value="SORTING NEXIN-13"/>
    <property type="match status" value="1"/>
</dbReference>
<accession>G7YR78</accession>
<dbReference type="Gene3D" id="3.30.1520.10">
    <property type="entry name" value="Phox-like domain"/>
    <property type="match status" value="1"/>
</dbReference>
<evidence type="ECO:0000259" key="3">
    <source>
        <dbReference type="PROSITE" id="PS50195"/>
    </source>
</evidence>
<evidence type="ECO:0000259" key="4">
    <source>
        <dbReference type="PROSITE" id="PS51207"/>
    </source>
</evidence>
<dbReference type="EMBL" id="DF144018">
    <property type="protein sequence ID" value="GAA55458.1"/>
    <property type="molecule type" value="Genomic_DNA"/>
</dbReference>
<reference key="2">
    <citation type="submission" date="2011-10" db="EMBL/GenBank/DDBJ databases">
        <title>The genome and transcriptome sequence of Clonorchis sinensis provide insights into the carcinogenic liver fluke.</title>
        <authorList>
            <person name="Wang X."/>
            <person name="Huang Y."/>
            <person name="Chen W."/>
            <person name="Liu H."/>
            <person name="Guo L."/>
            <person name="Chen Y."/>
            <person name="Luo F."/>
            <person name="Zhou W."/>
            <person name="Sun J."/>
            <person name="Mao Q."/>
            <person name="Liang P."/>
            <person name="Zhou C."/>
            <person name="Tian Y."/>
            <person name="Men J."/>
            <person name="Lv X."/>
            <person name="Huang L."/>
            <person name="Zhou J."/>
            <person name="Hu Y."/>
            <person name="Li R."/>
            <person name="Zhang F."/>
            <person name="Lei H."/>
            <person name="Li X."/>
            <person name="Hu X."/>
            <person name="Liang C."/>
            <person name="Xu J."/>
            <person name="Wu Z."/>
            <person name="Yu X."/>
        </authorList>
    </citation>
    <scope>NUCLEOTIDE SEQUENCE</scope>
    <source>
        <strain>Henan</strain>
    </source>
</reference>
<dbReference type="AlphaFoldDB" id="G7YR78"/>
<feature type="compositionally biased region" description="Polar residues" evidence="2">
    <location>
        <begin position="522"/>
        <end position="540"/>
    </location>
</feature>
<feature type="region of interest" description="Disordered" evidence="2">
    <location>
        <begin position="520"/>
        <end position="554"/>
    </location>
</feature>
<evidence type="ECO:0000313" key="6">
    <source>
        <dbReference type="Proteomes" id="UP000008909"/>
    </source>
</evidence>
<dbReference type="GO" id="GO:0005769">
    <property type="term" value="C:early endosome"/>
    <property type="evidence" value="ECO:0007669"/>
    <property type="project" value="TreeGrafter"/>
</dbReference>
<dbReference type="SMART" id="SM00312">
    <property type="entry name" value="PX"/>
    <property type="match status" value="1"/>
</dbReference>
<dbReference type="PANTHER" id="PTHR22775">
    <property type="entry name" value="SORTING NEXIN"/>
    <property type="match status" value="1"/>
</dbReference>
<dbReference type="PROSITE" id="PS51207">
    <property type="entry name" value="PXA"/>
    <property type="match status" value="1"/>
</dbReference>
<keyword evidence="6" id="KW-1185">Reference proteome</keyword>